<proteinExistence type="predicted"/>
<evidence type="ECO:0000313" key="3">
    <source>
        <dbReference type="Proteomes" id="UP000095149"/>
    </source>
</evidence>
<comment type="caution">
    <text evidence="2">The sequence shown here is derived from an EMBL/GenBank/DDBJ whole genome shotgun (WGS) entry which is preliminary data.</text>
</comment>
<feature type="region of interest" description="Disordered" evidence="1">
    <location>
        <begin position="314"/>
        <end position="484"/>
    </location>
</feature>
<dbReference type="OrthoDB" id="3364608at2759"/>
<feature type="compositionally biased region" description="Low complexity" evidence="1">
    <location>
        <begin position="362"/>
        <end position="380"/>
    </location>
</feature>
<feature type="compositionally biased region" description="Acidic residues" evidence="1">
    <location>
        <begin position="403"/>
        <end position="423"/>
    </location>
</feature>
<feature type="compositionally biased region" description="Polar residues" evidence="1">
    <location>
        <begin position="89"/>
        <end position="106"/>
    </location>
</feature>
<feature type="compositionally biased region" description="Low complexity" evidence="1">
    <location>
        <begin position="167"/>
        <end position="183"/>
    </location>
</feature>
<organism evidence="2 3">
    <name type="scientific">Cryptococcus amylolentus CBS 6273</name>
    <dbReference type="NCBI Taxonomy" id="1296118"/>
    <lineage>
        <taxon>Eukaryota</taxon>
        <taxon>Fungi</taxon>
        <taxon>Dikarya</taxon>
        <taxon>Basidiomycota</taxon>
        <taxon>Agaricomycotina</taxon>
        <taxon>Tremellomycetes</taxon>
        <taxon>Tremellales</taxon>
        <taxon>Cryptococcaceae</taxon>
        <taxon>Cryptococcus</taxon>
    </lineage>
</organism>
<feature type="compositionally biased region" description="Basic and acidic residues" evidence="1">
    <location>
        <begin position="463"/>
        <end position="484"/>
    </location>
</feature>
<evidence type="ECO:0000313" key="2">
    <source>
        <dbReference type="EMBL" id="ODO11346.1"/>
    </source>
</evidence>
<evidence type="ECO:0000256" key="1">
    <source>
        <dbReference type="SAM" id="MobiDB-lite"/>
    </source>
</evidence>
<reference evidence="2 3" key="1">
    <citation type="submission" date="2016-06" db="EMBL/GenBank/DDBJ databases">
        <title>Evolution of pathogenesis and genome organization in the Tremellales.</title>
        <authorList>
            <person name="Cuomo C."/>
            <person name="Litvintseva A."/>
            <person name="Heitman J."/>
            <person name="Chen Y."/>
            <person name="Sun S."/>
            <person name="Springer D."/>
            <person name="Dromer F."/>
            <person name="Young S."/>
            <person name="Zeng Q."/>
            <person name="Chapman S."/>
            <person name="Gujja S."/>
            <person name="Saif S."/>
            <person name="Birren B."/>
        </authorList>
    </citation>
    <scope>NUCLEOTIDE SEQUENCE [LARGE SCALE GENOMIC DNA]</scope>
    <source>
        <strain evidence="2 3">CBS 6273</strain>
    </source>
</reference>
<dbReference type="AlphaFoldDB" id="A0A1E3KEF3"/>
<gene>
    <name evidence="2" type="ORF">I350_00125</name>
</gene>
<name>A0A1E3KEF3_9TREE</name>
<feature type="region of interest" description="Disordered" evidence="1">
    <location>
        <begin position="1"/>
        <end position="122"/>
    </location>
</feature>
<sequence>MESPPSMGNPGRTGFRHSGDEHRAKRRRGRNVDVIASPAYYNPLPTPETVRRPHKSKPASQPAHPPTPQTQRHIRRAPSPNLAADSHHTSPSNQATSDPSTYQTATRPEKTSRRRPGLMFAQQMGLVDSRGVGVGMGGHRLGHAKGALKAVKEEENPFLVSSDAPPAKGASLGAAMGLASPGAIQPHSDDEDSHSDVDDEPAPSRLSLQSPATGLLSPPPTKHAPRISDPSSQTVRTRAEQASSSKHALQSIPLDMLDPEHNPFLEGPSEPARRRPGPSVDEDQATITYIFRGAKRVFANPLYPSAAPFPQADLLPEAEEYEPHPLPKPRLLWPEGPKDSSKRINVQEIRRRGARTPSPGPSSRLRSHSTSASLLTPTTSKARRFANVTRDSPNFGGGSSAFTDEELEQDAEGEEEESDDDDEPFKPLKSAGAKLAELGKRGEEEEEELPVRRGLLFGAGAGMKRDREGGEEGRVKRMKGAERL</sequence>
<feature type="compositionally biased region" description="Acidic residues" evidence="1">
    <location>
        <begin position="189"/>
        <end position="201"/>
    </location>
</feature>
<accession>A0A1E3KEF3</accession>
<dbReference type="Proteomes" id="UP000095149">
    <property type="component" value="Unassembled WGS sequence"/>
</dbReference>
<feature type="compositionally biased region" description="Polar residues" evidence="1">
    <location>
        <begin position="229"/>
        <end position="248"/>
    </location>
</feature>
<protein>
    <submittedName>
        <fullName evidence="2">Uncharacterized protein</fullName>
    </submittedName>
</protein>
<feature type="region of interest" description="Disordered" evidence="1">
    <location>
        <begin position="159"/>
        <end position="284"/>
    </location>
</feature>
<dbReference type="EMBL" id="MEKH01000001">
    <property type="protein sequence ID" value="ODO11346.1"/>
    <property type="molecule type" value="Genomic_DNA"/>
</dbReference>